<gene>
    <name evidence="1" type="ORF">BQ8794_240218</name>
</gene>
<reference evidence="2" key="1">
    <citation type="submission" date="2017-01" db="EMBL/GenBank/DDBJ databases">
        <authorList>
            <person name="Brunel B."/>
        </authorList>
    </citation>
    <scope>NUCLEOTIDE SEQUENCE [LARGE SCALE GENOMIC DNA]</scope>
</reference>
<evidence type="ECO:0000313" key="1">
    <source>
        <dbReference type="EMBL" id="SIT56011.1"/>
    </source>
</evidence>
<proteinExistence type="predicted"/>
<name>A0A1R3V9S9_9HYPH</name>
<sequence>MARGWHREPAPLDDSGVVSEMLSQPFPHCKWGQLPGSFVMSRPSTGLATCEGAVMNAATAFSVGLIIGRHFADAFGRSPASDVP</sequence>
<dbReference type="Proteomes" id="UP000188388">
    <property type="component" value="Unassembled WGS sequence"/>
</dbReference>
<protein>
    <submittedName>
        <fullName evidence="1">Uncharacterized protein</fullName>
    </submittedName>
</protein>
<dbReference type="AlphaFoldDB" id="A0A1R3V9S9"/>
<keyword evidence="2" id="KW-1185">Reference proteome</keyword>
<dbReference type="EMBL" id="FTPD01000017">
    <property type="protein sequence ID" value="SIT56011.1"/>
    <property type="molecule type" value="Genomic_DNA"/>
</dbReference>
<accession>A0A1R3V9S9</accession>
<dbReference type="STRING" id="1631249.BQ8794_240218"/>
<organism evidence="1 2">
    <name type="scientific">Mesorhizobium prunaredense</name>
    <dbReference type="NCBI Taxonomy" id="1631249"/>
    <lineage>
        <taxon>Bacteria</taxon>
        <taxon>Pseudomonadati</taxon>
        <taxon>Pseudomonadota</taxon>
        <taxon>Alphaproteobacteria</taxon>
        <taxon>Hyphomicrobiales</taxon>
        <taxon>Phyllobacteriaceae</taxon>
        <taxon>Mesorhizobium</taxon>
    </lineage>
</organism>
<evidence type="ECO:0000313" key="2">
    <source>
        <dbReference type="Proteomes" id="UP000188388"/>
    </source>
</evidence>